<proteinExistence type="predicted"/>
<sequence length="146" mass="16869">MGDDAMGLEMSIDWKKNHRYMTAEDAEGKDERMELSKLLVRQPIMEFHEAKRQGAGVKAAEDQALNYATSEKETSMGMMTWETRSSTTLQSVRLPYTATSPMNICVSRKRGLCRFRLQVDQYVIASQWLLLRIAAPMIWHSYQMKQ</sequence>
<dbReference type="Proteomes" id="UP001562357">
    <property type="component" value="Unassembled WGS sequence"/>
</dbReference>
<keyword evidence="2" id="KW-1185">Reference proteome</keyword>
<name>A0ABQ0CRC7_9HYPO</name>
<accession>A0ABQ0CRC7</accession>
<gene>
    <name evidence="1" type="primary">g4325</name>
    <name evidence="1" type="ORF">EsDP_00004325</name>
</gene>
<evidence type="ECO:0000313" key="2">
    <source>
        <dbReference type="Proteomes" id="UP001562357"/>
    </source>
</evidence>
<organism evidence="1 2">
    <name type="scientific">Epichloe bromicola</name>
    <dbReference type="NCBI Taxonomy" id="79588"/>
    <lineage>
        <taxon>Eukaryota</taxon>
        <taxon>Fungi</taxon>
        <taxon>Dikarya</taxon>
        <taxon>Ascomycota</taxon>
        <taxon>Pezizomycotina</taxon>
        <taxon>Sordariomycetes</taxon>
        <taxon>Hypocreomycetidae</taxon>
        <taxon>Hypocreales</taxon>
        <taxon>Clavicipitaceae</taxon>
        <taxon>Epichloe</taxon>
    </lineage>
</organism>
<comment type="caution">
    <text evidence="1">The sequence shown here is derived from an EMBL/GenBank/DDBJ whole genome shotgun (WGS) entry which is preliminary data.</text>
</comment>
<evidence type="ECO:0000313" key="1">
    <source>
        <dbReference type="EMBL" id="GAB0136007.1"/>
    </source>
</evidence>
<dbReference type="EMBL" id="BAAFGZ010000163">
    <property type="protein sequence ID" value="GAB0136007.1"/>
    <property type="molecule type" value="Genomic_DNA"/>
</dbReference>
<reference evidence="2" key="1">
    <citation type="submission" date="2024-06" db="EMBL/GenBank/DDBJ databases">
        <title>Draft Genome Sequences of Epichloe bromicola Strains Isolated from Elymus ciliaris.</title>
        <authorList>
            <consortium name="Epichloe bromicola genome sequencing consortium"/>
            <person name="Miura A."/>
            <person name="Imano S."/>
            <person name="Ashida A."/>
            <person name="Sato I."/>
            <person name="Chiba S."/>
            <person name="Tanaka A."/>
            <person name="Camagna M."/>
            <person name="Takemoto D."/>
        </authorList>
    </citation>
    <scope>NUCLEOTIDE SEQUENCE [LARGE SCALE GENOMIC DNA]</scope>
    <source>
        <strain evidence="2">DP</strain>
    </source>
</reference>
<protein>
    <submittedName>
        <fullName evidence="1">Uncharacterized protein</fullName>
    </submittedName>
</protein>